<dbReference type="InterPro" id="IPR050616">
    <property type="entry name" value="CPA3_Na-H_Antiporter_A"/>
</dbReference>
<feature type="transmembrane region" description="Helical" evidence="10">
    <location>
        <begin position="446"/>
        <end position="470"/>
    </location>
</feature>
<feature type="transmembrane region" description="Helical" evidence="10">
    <location>
        <begin position="200"/>
        <end position="217"/>
    </location>
</feature>
<evidence type="ECO:0000313" key="16">
    <source>
        <dbReference type="Proteomes" id="UP001500552"/>
    </source>
</evidence>
<dbReference type="InterPro" id="IPR025383">
    <property type="entry name" value="MrpA_C/MbhD"/>
</dbReference>
<dbReference type="EMBL" id="BAABHC010000004">
    <property type="protein sequence ID" value="GAA4427591.1"/>
    <property type="molecule type" value="Genomic_DNA"/>
</dbReference>
<evidence type="ECO:0000259" key="13">
    <source>
        <dbReference type="Pfam" id="PF13244"/>
    </source>
</evidence>
<evidence type="ECO:0000256" key="7">
    <source>
        <dbReference type="ARBA" id="ARBA00023065"/>
    </source>
</evidence>
<evidence type="ECO:0000256" key="9">
    <source>
        <dbReference type="RuleBase" id="RU000320"/>
    </source>
</evidence>
<feature type="transmembrane region" description="Helical" evidence="10">
    <location>
        <begin position="30"/>
        <end position="54"/>
    </location>
</feature>
<gene>
    <name evidence="15" type="ORF">GCM10023188_10850</name>
</gene>
<feature type="domain" description="NADH:quinone oxidoreductase/Mrp antiporter transmembrane" evidence="11">
    <location>
        <begin position="124"/>
        <end position="410"/>
    </location>
</feature>
<dbReference type="InterPro" id="IPR001516">
    <property type="entry name" value="Proton_antipo_N"/>
</dbReference>
<evidence type="ECO:0000256" key="1">
    <source>
        <dbReference type="ARBA" id="ARBA00004651"/>
    </source>
</evidence>
<dbReference type="RefSeq" id="WP_345157362.1">
    <property type="nucleotide sequence ID" value="NZ_BAABHC010000004.1"/>
</dbReference>
<reference evidence="16" key="1">
    <citation type="journal article" date="2019" name="Int. J. Syst. Evol. Microbiol.">
        <title>The Global Catalogue of Microorganisms (GCM) 10K type strain sequencing project: providing services to taxonomists for standard genome sequencing and annotation.</title>
        <authorList>
            <consortium name="The Broad Institute Genomics Platform"/>
            <consortium name="The Broad Institute Genome Sequencing Center for Infectious Disease"/>
            <person name="Wu L."/>
            <person name="Ma J."/>
        </authorList>
    </citation>
    <scope>NUCLEOTIDE SEQUENCE [LARGE SCALE GENOMIC DNA]</scope>
    <source>
        <strain evidence="16">JCM 17926</strain>
    </source>
</reference>
<feature type="domain" description="MrpA C-terminal/MbhD" evidence="13">
    <location>
        <begin position="609"/>
        <end position="673"/>
    </location>
</feature>
<feature type="domain" description="NADH-Ubiquinone oxidoreductase (complex I) chain 5 N-terminal" evidence="12">
    <location>
        <begin position="63"/>
        <end position="108"/>
    </location>
</feature>
<evidence type="ECO:0000313" key="15">
    <source>
        <dbReference type="EMBL" id="GAA4427591.1"/>
    </source>
</evidence>
<dbReference type="Pfam" id="PF00361">
    <property type="entry name" value="Proton_antipo_M"/>
    <property type="match status" value="1"/>
</dbReference>
<feature type="transmembrane region" description="Helical" evidence="10">
    <location>
        <begin position="268"/>
        <end position="288"/>
    </location>
</feature>
<feature type="transmembrane region" description="Helical" evidence="10">
    <location>
        <begin position="748"/>
        <end position="765"/>
    </location>
</feature>
<dbReference type="Pfam" id="PF20501">
    <property type="entry name" value="MbhE"/>
    <property type="match status" value="1"/>
</dbReference>
<feature type="domain" description="MrpA C-terminal/MbhE" evidence="14">
    <location>
        <begin position="686"/>
        <end position="765"/>
    </location>
</feature>
<evidence type="ECO:0000259" key="14">
    <source>
        <dbReference type="Pfam" id="PF20501"/>
    </source>
</evidence>
<dbReference type="PRINTS" id="PR01435">
    <property type="entry name" value="NPOXDRDTASE5"/>
</dbReference>
<dbReference type="Pfam" id="PF00662">
    <property type="entry name" value="Proton_antipo_N"/>
    <property type="match status" value="1"/>
</dbReference>
<dbReference type="PANTHER" id="PTHR43373:SF1">
    <property type="entry name" value="NA(+)_H(+) ANTIPORTER SUBUNIT A"/>
    <property type="match status" value="1"/>
</dbReference>
<feature type="transmembrane region" description="Helical" evidence="10">
    <location>
        <begin position="157"/>
        <end position="180"/>
    </location>
</feature>
<dbReference type="Proteomes" id="UP001500552">
    <property type="component" value="Unassembled WGS sequence"/>
</dbReference>
<feature type="transmembrane region" description="Helical" evidence="10">
    <location>
        <begin position="561"/>
        <end position="580"/>
    </location>
</feature>
<keyword evidence="6 10" id="KW-1133">Transmembrane helix</keyword>
<dbReference type="PRINTS" id="PR01434">
    <property type="entry name" value="NADHDHGNASE5"/>
</dbReference>
<feature type="transmembrane region" description="Helical" evidence="10">
    <location>
        <begin position="404"/>
        <end position="426"/>
    </location>
</feature>
<feature type="transmembrane region" description="Helical" evidence="10">
    <location>
        <begin position="365"/>
        <end position="384"/>
    </location>
</feature>
<feature type="transmembrane region" description="Helical" evidence="10">
    <location>
        <begin position="107"/>
        <end position="136"/>
    </location>
</feature>
<evidence type="ECO:0000256" key="6">
    <source>
        <dbReference type="ARBA" id="ARBA00022989"/>
    </source>
</evidence>
<protein>
    <submittedName>
        <fullName evidence="15">Monovalent cation/H+ antiporter subunit A</fullName>
    </submittedName>
</protein>
<feature type="transmembrane region" description="Helical" evidence="10">
    <location>
        <begin position="295"/>
        <end position="316"/>
    </location>
</feature>
<feature type="transmembrane region" description="Helical" evidence="10">
    <location>
        <begin position="682"/>
        <end position="705"/>
    </location>
</feature>
<feature type="transmembrane region" description="Helical" evidence="10">
    <location>
        <begin position="75"/>
        <end position="95"/>
    </location>
</feature>
<comment type="caution">
    <text evidence="15">The sequence shown here is derived from an EMBL/GenBank/DDBJ whole genome shotgun (WGS) entry which is preliminary data.</text>
</comment>
<evidence type="ECO:0000256" key="3">
    <source>
        <dbReference type="ARBA" id="ARBA00022449"/>
    </source>
</evidence>
<keyword evidence="7" id="KW-0406">Ion transport</keyword>
<evidence type="ECO:0000259" key="11">
    <source>
        <dbReference type="Pfam" id="PF00361"/>
    </source>
</evidence>
<keyword evidence="16" id="KW-1185">Reference proteome</keyword>
<dbReference type="PANTHER" id="PTHR43373">
    <property type="entry name" value="NA(+)/H(+) ANTIPORTER SUBUNIT"/>
    <property type="match status" value="1"/>
</dbReference>
<keyword evidence="2" id="KW-0813">Transport</keyword>
<evidence type="ECO:0000259" key="12">
    <source>
        <dbReference type="Pfam" id="PF00662"/>
    </source>
</evidence>
<proteinExistence type="predicted"/>
<feature type="transmembrane region" description="Helical" evidence="10">
    <location>
        <begin position="625"/>
        <end position="645"/>
    </location>
</feature>
<keyword evidence="5 9" id="KW-0812">Transmembrane</keyword>
<evidence type="ECO:0000256" key="8">
    <source>
        <dbReference type="ARBA" id="ARBA00023136"/>
    </source>
</evidence>
<name>A0ABP8LEV0_9BACT</name>
<accession>A0ABP8LEV0</accession>
<sequence length="772" mass="84676">MAYLLLSGFVFAFSAPLLYRWMGERVFLLMLLFPLLFLVYFSVQAPVILAGNSISDTINWVPALGLNLQFRLDGLSLLFSLLISFFGLLIILYSRGYLGQHPLLGRFYMYLILFMVAMLGVVTSDNIFCLFLFWELTSISSYLLIGFNHEEEKARSAAWQALLVTGAGGLALLGGLLLLGQVSGESTFSGMLESGASVKASPLYLPSLLLILLGCFTKSAQFPFHFWLPNAMAAPTPVSAYLHSATMVKAGIYLLARLTPALGGTDVWQYTLVSVGGATALLGAILALQHTDLKAILAYTTISSLGLLVTMTGIGTELAMKAMLVFLVAHALYKGALFLVAGAVDHSTGTRELHALQGLGSSMRWTGAAATLGSLSMAGVIPFVGFMGKELLYEASLGLSIMNIFVLTTTVVAGVAFVAVAFMLSLRVFWRKVNIPTPVQHATSPFLYMPPLVLGLCGLVLGLFANLLLAPVLEQAAHSVLPRHRPELVLALWHGLTPVLLLSLLTLLMGGLVYYFLPGRRFHSTSLNWIYNYGPDSIYHLVFNGFLKGSKYFIRNLQNGYLRNYIIYIILFFCGLLIYVLRRDELVVHLSERRGLIQEIRLYEVVLSVLVAGALLYLLGTRSRLTSIVVMGLIGYSAALFYILFGAPDVAATQLLIETLTVVMFVLLLHKMPAFSYLSHQFLRYYFIAISVIFGAVMTYVLLLVQEHAVESELKRFYGESSYLQGHGKNIVNVILVDFRGLDTMGEITVLAVAAIGIFALLRLYPKKGGKT</sequence>
<evidence type="ECO:0000256" key="10">
    <source>
        <dbReference type="SAM" id="Phobius"/>
    </source>
</evidence>
<organism evidence="15 16">
    <name type="scientific">Pontibacter saemangeumensis</name>
    <dbReference type="NCBI Taxonomy" id="1084525"/>
    <lineage>
        <taxon>Bacteria</taxon>
        <taxon>Pseudomonadati</taxon>
        <taxon>Bacteroidota</taxon>
        <taxon>Cytophagia</taxon>
        <taxon>Cytophagales</taxon>
        <taxon>Hymenobacteraceae</taxon>
        <taxon>Pontibacter</taxon>
    </lineage>
</organism>
<feature type="transmembrane region" description="Helical" evidence="10">
    <location>
        <begin position="651"/>
        <end position="670"/>
    </location>
</feature>
<evidence type="ECO:0000256" key="2">
    <source>
        <dbReference type="ARBA" id="ARBA00022448"/>
    </source>
</evidence>
<evidence type="ECO:0000256" key="5">
    <source>
        <dbReference type="ARBA" id="ARBA00022692"/>
    </source>
</evidence>
<comment type="subcellular location">
    <subcellularLocation>
        <location evidence="1">Cell membrane</location>
        <topology evidence="1">Multi-pass membrane protein</topology>
    </subcellularLocation>
    <subcellularLocation>
        <location evidence="9">Membrane</location>
        <topology evidence="9">Multi-pass membrane protein</topology>
    </subcellularLocation>
</comment>
<dbReference type="InterPro" id="IPR046806">
    <property type="entry name" value="MrpA_C/MbhE"/>
</dbReference>
<feature type="transmembrane region" description="Helical" evidence="10">
    <location>
        <begin position="600"/>
        <end position="618"/>
    </location>
</feature>
<feature type="transmembrane region" description="Helical" evidence="10">
    <location>
        <begin position="490"/>
        <end position="517"/>
    </location>
</feature>
<keyword evidence="3" id="KW-0050">Antiport</keyword>
<dbReference type="InterPro" id="IPR001750">
    <property type="entry name" value="ND/Mrp_TM"/>
</dbReference>
<keyword evidence="4" id="KW-1003">Cell membrane</keyword>
<keyword evidence="8 10" id="KW-0472">Membrane</keyword>
<evidence type="ECO:0000256" key="4">
    <source>
        <dbReference type="ARBA" id="ARBA00022475"/>
    </source>
</evidence>
<feature type="transmembrane region" description="Helical" evidence="10">
    <location>
        <begin position="322"/>
        <end position="344"/>
    </location>
</feature>
<dbReference type="Pfam" id="PF13244">
    <property type="entry name" value="MbhD"/>
    <property type="match status" value="1"/>
</dbReference>